<evidence type="ECO:0000313" key="2">
    <source>
        <dbReference type="EMBL" id="SDC03766.1"/>
    </source>
</evidence>
<dbReference type="InterPro" id="IPR051923">
    <property type="entry name" value="Glycosyl_Hydrolase_39"/>
</dbReference>
<dbReference type="PANTHER" id="PTHR12631:SF10">
    <property type="entry name" value="BETA-XYLOSIDASE-LIKE PROTEIN-RELATED"/>
    <property type="match status" value="1"/>
</dbReference>
<accession>A0A1G6IDF9</accession>
<feature type="signal peptide" evidence="1">
    <location>
        <begin position="1"/>
        <end position="21"/>
    </location>
</feature>
<gene>
    <name evidence="2" type="ORF">SAMN04488239_10176</name>
</gene>
<keyword evidence="1" id="KW-0732">Signal</keyword>
<protein>
    <recommendedName>
        <fullName evidence="4">Glycosyl hydrolase catalytic core</fullName>
    </recommendedName>
</protein>
<reference evidence="3" key="1">
    <citation type="submission" date="2016-10" db="EMBL/GenBank/DDBJ databases">
        <authorList>
            <person name="Varghese N."/>
            <person name="Submissions S."/>
        </authorList>
    </citation>
    <scope>NUCLEOTIDE SEQUENCE [LARGE SCALE GENOMIC DNA]</scope>
    <source>
        <strain evidence="3">CGMCC 1.9108</strain>
    </source>
</reference>
<evidence type="ECO:0000313" key="3">
    <source>
        <dbReference type="Proteomes" id="UP000199628"/>
    </source>
</evidence>
<name>A0A1G6IDF9_9RHOB</name>
<sequence length="547" mass="60446">MKAASAILAGLAMTLGGAAPAEEPAPGFVLGVQTHFQQGWPTRLIGEAKRLGAPAVRDELSWSRVEEVKGFYDFSEADHYMRPLIEIGLTPLIVMTDDNRHYDYGKTPYSEDGIAGLAGYISAIFAHYGVGNIQIEIGNEVNSDDFVSGPFVRDKPGKLAETVRAVSDRLDRDHPDAQIICTGLNTIAMGFLRAFFQKGGLQACDGISVHPYRDNPDTVMMELDRLKDLMREFGGEKPIHVTEFGKWFDDAGEAPDYMVKMVAQMAAVGVREAYWYALIDEPWWPNMGLLEKDGVTAKPAEDAFLLLQSRLLPLGPVRSRSDVPTVRLFEFGTGGRGFVAWGSGARLHVEGQADYVDTRGRPIAPVAQLSDRPVILFGEGLRVSVEDPQVVADTKYQFSQPPWSYLALLPWGELTTLEMMDWNWTSYRGAPDLRPLQIGDKWITTARFQGEPYHAIERFTAPRGGAYRVEGWWQASPKTERSRLIIRHNGEVVLDVPKITPERFSLGGLSVMLDAGDTLDFELAPTGPDGDGSVQRRIRVFGPPSSG</sequence>
<dbReference type="OrthoDB" id="9776971at2"/>
<dbReference type="EMBL" id="FMZV01000001">
    <property type="protein sequence ID" value="SDC03766.1"/>
    <property type="molecule type" value="Genomic_DNA"/>
</dbReference>
<dbReference type="Proteomes" id="UP000199628">
    <property type="component" value="Unassembled WGS sequence"/>
</dbReference>
<organism evidence="2 3">
    <name type="scientific">Ruegeria marina</name>
    <dbReference type="NCBI Taxonomy" id="639004"/>
    <lineage>
        <taxon>Bacteria</taxon>
        <taxon>Pseudomonadati</taxon>
        <taxon>Pseudomonadota</taxon>
        <taxon>Alphaproteobacteria</taxon>
        <taxon>Rhodobacterales</taxon>
        <taxon>Roseobacteraceae</taxon>
        <taxon>Ruegeria</taxon>
    </lineage>
</organism>
<dbReference type="SUPFAM" id="SSF51445">
    <property type="entry name" value="(Trans)glycosidases"/>
    <property type="match status" value="1"/>
</dbReference>
<dbReference type="Gene3D" id="3.20.20.80">
    <property type="entry name" value="Glycosidases"/>
    <property type="match status" value="1"/>
</dbReference>
<dbReference type="RefSeq" id="WP_093026737.1">
    <property type="nucleotide sequence ID" value="NZ_FMZV01000001.1"/>
</dbReference>
<proteinExistence type="predicted"/>
<feature type="chain" id="PRO_5011506119" description="Glycosyl hydrolase catalytic core" evidence="1">
    <location>
        <begin position="22"/>
        <end position="547"/>
    </location>
</feature>
<dbReference type="STRING" id="639004.SAMN04488239_10176"/>
<dbReference type="AlphaFoldDB" id="A0A1G6IDF9"/>
<dbReference type="GO" id="GO:0004553">
    <property type="term" value="F:hydrolase activity, hydrolyzing O-glycosyl compounds"/>
    <property type="evidence" value="ECO:0007669"/>
    <property type="project" value="TreeGrafter"/>
</dbReference>
<dbReference type="PANTHER" id="PTHR12631">
    <property type="entry name" value="ALPHA-L-IDURONIDASE"/>
    <property type="match status" value="1"/>
</dbReference>
<keyword evidence="3" id="KW-1185">Reference proteome</keyword>
<evidence type="ECO:0008006" key="4">
    <source>
        <dbReference type="Google" id="ProtNLM"/>
    </source>
</evidence>
<evidence type="ECO:0000256" key="1">
    <source>
        <dbReference type="SAM" id="SignalP"/>
    </source>
</evidence>
<dbReference type="InterPro" id="IPR017853">
    <property type="entry name" value="GH"/>
</dbReference>